<comment type="caution">
    <text evidence="1">The sequence shown here is derived from an EMBL/GenBank/DDBJ whole genome shotgun (WGS) entry which is preliminary data.</text>
</comment>
<gene>
    <name evidence="1" type="ORF">HMPREF0388_0832</name>
</gene>
<organism evidence="1 2">
    <name type="scientific">Mobiluncus curtisii ATCC 51333</name>
    <dbReference type="NCBI Taxonomy" id="887326"/>
    <lineage>
        <taxon>Bacteria</taxon>
        <taxon>Bacillati</taxon>
        <taxon>Actinomycetota</taxon>
        <taxon>Actinomycetes</taxon>
        <taxon>Actinomycetales</taxon>
        <taxon>Actinomycetaceae</taxon>
        <taxon>Mobiluncus</taxon>
    </lineage>
</organism>
<sequence>MASFFQLWDTAVPAHERSGDVYVQFRLMPGVRSPSPPHRDLEDCARHGYAGSNTGNAAIANTRSQLHGQLRGLTLPKLPPEKLIRRDLTRFCGFSTSGVKSGFSTGESLFSGAGVPFSSHCSHEKSFYHLLLLSDLESGGRLCFACRRNHHYPKLTCGHQTSPANDLFTRENVRSAGFSLLAHRSPYRSTAQV</sequence>
<accession>E6LY95</accession>
<protein>
    <submittedName>
        <fullName evidence="1">Uncharacterized protein</fullName>
    </submittedName>
</protein>
<name>E6LY95_9ACTO</name>
<reference evidence="1 2" key="1">
    <citation type="submission" date="2010-12" db="EMBL/GenBank/DDBJ databases">
        <authorList>
            <person name="Muzny D."/>
            <person name="Qin X."/>
            <person name="Deng J."/>
            <person name="Jiang H."/>
            <person name="Liu Y."/>
            <person name="Qu J."/>
            <person name="Song X.-Z."/>
            <person name="Zhang L."/>
            <person name="Thornton R."/>
            <person name="Coyle M."/>
            <person name="Francisco L."/>
            <person name="Jackson L."/>
            <person name="Javaid M."/>
            <person name="Korchina V."/>
            <person name="Kovar C."/>
            <person name="Mata R."/>
            <person name="Mathew T."/>
            <person name="Ngo R."/>
            <person name="Nguyen L."/>
            <person name="Nguyen N."/>
            <person name="Okwuonu G."/>
            <person name="Ongeri F."/>
            <person name="Pham C."/>
            <person name="Simmons D."/>
            <person name="Wilczek-Boney K."/>
            <person name="Hale W."/>
            <person name="Jakkamsetti A."/>
            <person name="Pham P."/>
            <person name="Ruth R."/>
            <person name="San Lucas F."/>
            <person name="Warren J."/>
            <person name="Zhang J."/>
            <person name="Zhao Z."/>
            <person name="Zhou C."/>
            <person name="Zhu D."/>
            <person name="Lee S."/>
            <person name="Bess C."/>
            <person name="Blankenburg K."/>
            <person name="Forbes L."/>
            <person name="Fu Q."/>
            <person name="Gubbala S."/>
            <person name="Hirani K."/>
            <person name="Jayaseelan J.C."/>
            <person name="Lara F."/>
            <person name="Munidasa M."/>
            <person name="Palculict T."/>
            <person name="Patil S."/>
            <person name="Pu L.-L."/>
            <person name="Saada N."/>
            <person name="Tang L."/>
            <person name="Weissenberger G."/>
            <person name="Zhu Y."/>
            <person name="Hemphill L."/>
            <person name="Shang Y."/>
            <person name="Youmans B."/>
            <person name="Ayvaz T."/>
            <person name="Ross M."/>
            <person name="Santibanez J."/>
            <person name="Aqrawi P."/>
            <person name="Gross S."/>
            <person name="Joshi V."/>
            <person name="Fowler G."/>
            <person name="Nazareth L."/>
            <person name="Reid J."/>
            <person name="Worley K."/>
            <person name="Petrosino J."/>
            <person name="Highlander S."/>
            <person name="Gibbs R."/>
        </authorList>
    </citation>
    <scope>NUCLEOTIDE SEQUENCE [LARGE SCALE GENOMIC DNA]</scope>
    <source>
        <strain evidence="1 2">ATCC 51333</strain>
    </source>
</reference>
<evidence type="ECO:0000313" key="1">
    <source>
        <dbReference type="EMBL" id="EFU80309.1"/>
    </source>
</evidence>
<proteinExistence type="predicted"/>
<dbReference type="HOGENOM" id="CLU_1407387_0_0_11"/>
<dbReference type="EMBL" id="AEPY01000005">
    <property type="protein sequence ID" value="EFU80309.1"/>
    <property type="molecule type" value="Genomic_DNA"/>
</dbReference>
<dbReference type="AlphaFoldDB" id="E6LY95"/>
<evidence type="ECO:0000313" key="2">
    <source>
        <dbReference type="Proteomes" id="UP000005573"/>
    </source>
</evidence>
<dbReference type="Proteomes" id="UP000005573">
    <property type="component" value="Unassembled WGS sequence"/>
</dbReference>